<protein>
    <recommendedName>
        <fullName evidence="3">Kinesin motor domain-containing protein</fullName>
    </recommendedName>
</protein>
<dbReference type="Pfam" id="PF00225">
    <property type="entry name" value="Kinesin"/>
    <property type="match status" value="1"/>
</dbReference>
<dbReference type="Gene3D" id="3.40.850.10">
    <property type="entry name" value="Kinesin motor domain"/>
    <property type="match status" value="1"/>
</dbReference>
<evidence type="ECO:0000256" key="1">
    <source>
        <dbReference type="ARBA" id="ARBA00023175"/>
    </source>
</evidence>
<feature type="non-terminal residue" evidence="4">
    <location>
        <position position="1"/>
    </location>
</feature>
<evidence type="ECO:0000313" key="4">
    <source>
        <dbReference type="EMBL" id="WVZ25115.1"/>
    </source>
</evidence>
<dbReference type="SUPFAM" id="SSF52540">
    <property type="entry name" value="P-loop containing nucleoside triphosphate hydrolases"/>
    <property type="match status" value="1"/>
</dbReference>
<dbReference type="GO" id="GO:0005524">
    <property type="term" value="F:ATP binding"/>
    <property type="evidence" value="ECO:0007669"/>
    <property type="project" value="UniProtKB-UniRule"/>
</dbReference>
<comment type="similarity">
    <text evidence="2">Belongs to the TRAFAC class myosin-kinesin ATPase superfamily. Kinesin family.</text>
</comment>
<dbReference type="PROSITE" id="PS50067">
    <property type="entry name" value="KINESIN_MOTOR_2"/>
    <property type="match status" value="1"/>
</dbReference>
<keyword evidence="5" id="KW-1185">Reference proteome</keyword>
<dbReference type="EMBL" id="CP144700">
    <property type="protein sequence ID" value="WVZ25115.1"/>
    <property type="molecule type" value="Genomic_DNA"/>
</dbReference>
<keyword evidence="2" id="KW-0547">Nucleotide-binding</keyword>
<dbReference type="InterPro" id="IPR036961">
    <property type="entry name" value="Kinesin_motor_dom_sf"/>
</dbReference>
<sequence length="148" mass="16127">MFPELRDELLTEIKLEIASVGLAIQVPPKGASHVASTKGSCPLPEELGDGADVPVYCELYVDDPHFYLVALGHNNTIIAHGATGSGKTHIIQGNAERQGLAMLAIAKFLPIAKKNGKSISVSFYEVDHQEQAMDLLNPEKSRQSWFWS</sequence>
<accession>A0AAQ3PE44</accession>
<evidence type="ECO:0000313" key="5">
    <source>
        <dbReference type="Proteomes" id="UP001374535"/>
    </source>
</evidence>
<feature type="binding site" evidence="2">
    <location>
        <begin position="81"/>
        <end position="88"/>
    </location>
    <ligand>
        <name>ATP</name>
        <dbReference type="ChEBI" id="CHEBI:30616"/>
    </ligand>
</feature>
<evidence type="ECO:0000259" key="3">
    <source>
        <dbReference type="PROSITE" id="PS50067"/>
    </source>
</evidence>
<dbReference type="GO" id="GO:0003777">
    <property type="term" value="F:microtubule motor activity"/>
    <property type="evidence" value="ECO:0007669"/>
    <property type="project" value="InterPro"/>
</dbReference>
<evidence type="ECO:0000256" key="2">
    <source>
        <dbReference type="PROSITE-ProRule" id="PRU00283"/>
    </source>
</evidence>
<dbReference type="AlphaFoldDB" id="A0AAQ3PE44"/>
<feature type="domain" description="Kinesin motor" evidence="3">
    <location>
        <begin position="1"/>
        <end position="148"/>
    </location>
</feature>
<gene>
    <name evidence="4" type="ORF">V8G54_003659</name>
</gene>
<reference evidence="4 5" key="1">
    <citation type="journal article" date="2023" name="Life. Sci Alliance">
        <title>Evolutionary insights into 3D genome organization and epigenetic landscape of Vigna mungo.</title>
        <authorList>
            <person name="Junaid A."/>
            <person name="Singh B."/>
            <person name="Bhatia S."/>
        </authorList>
    </citation>
    <scope>NUCLEOTIDE SEQUENCE [LARGE SCALE GENOMIC DNA]</scope>
    <source>
        <strain evidence="4">Urdbean</strain>
    </source>
</reference>
<keyword evidence="2" id="KW-0067">ATP-binding</keyword>
<keyword evidence="1 2" id="KW-0505">Motor protein</keyword>
<name>A0AAQ3PE44_VIGMU</name>
<dbReference type="InterPro" id="IPR027417">
    <property type="entry name" value="P-loop_NTPase"/>
</dbReference>
<proteinExistence type="inferred from homology"/>
<dbReference type="Proteomes" id="UP001374535">
    <property type="component" value="Chromosome 1"/>
</dbReference>
<dbReference type="GO" id="GO:0007018">
    <property type="term" value="P:microtubule-based movement"/>
    <property type="evidence" value="ECO:0007669"/>
    <property type="project" value="InterPro"/>
</dbReference>
<dbReference type="InterPro" id="IPR001752">
    <property type="entry name" value="Kinesin_motor_dom"/>
</dbReference>
<organism evidence="4 5">
    <name type="scientific">Vigna mungo</name>
    <name type="common">Black gram</name>
    <name type="synonym">Phaseolus mungo</name>
    <dbReference type="NCBI Taxonomy" id="3915"/>
    <lineage>
        <taxon>Eukaryota</taxon>
        <taxon>Viridiplantae</taxon>
        <taxon>Streptophyta</taxon>
        <taxon>Embryophyta</taxon>
        <taxon>Tracheophyta</taxon>
        <taxon>Spermatophyta</taxon>
        <taxon>Magnoliopsida</taxon>
        <taxon>eudicotyledons</taxon>
        <taxon>Gunneridae</taxon>
        <taxon>Pentapetalae</taxon>
        <taxon>rosids</taxon>
        <taxon>fabids</taxon>
        <taxon>Fabales</taxon>
        <taxon>Fabaceae</taxon>
        <taxon>Papilionoideae</taxon>
        <taxon>50 kb inversion clade</taxon>
        <taxon>NPAAA clade</taxon>
        <taxon>indigoferoid/millettioid clade</taxon>
        <taxon>Phaseoleae</taxon>
        <taxon>Vigna</taxon>
    </lineage>
</organism>
<dbReference type="GO" id="GO:0008017">
    <property type="term" value="F:microtubule binding"/>
    <property type="evidence" value="ECO:0007669"/>
    <property type="project" value="InterPro"/>
</dbReference>